<dbReference type="EMBL" id="CT573072">
    <property type="protein sequence ID" value="CAJ72659.1"/>
    <property type="molecule type" value="Genomic_DNA"/>
</dbReference>
<dbReference type="Proteomes" id="UP000501926">
    <property type="component" value="Chromosome"/>
</dbReference>
<reference evidence="1" key="1">
    <citation type="journal article" date="2006" name="Nature">
        <title>Deciphering the evolution and metabolism of an anammox bacterium from a community genome.</title>
        <authorList>
            <person name="Strous M."/>
            <person name="Pelletier E."/>
            <person name="Mangenot S."/>
            <person name="Rattei T."/>
            <person name="Lehner A."/>
            <person name="Taylor M.W."/>
            <person name="Horn M."/>
            <person name="Daims H."/>
            <person name="Bartol-Mavel D."/>
            <person name="Wincker P."/>
            <person name="Barbe V."/>
            <person name="Fonknechten N."/>
            <person name="Vallenet D."/>
            <person name="Segurens B."/>
            <person name="Schenowitz-Truong C."/>
            <person name="Medigue C."/>
            <person name="Collingro A."/>
            <person name="Snel B."/>
            <person name="Dutilh B.E."/>
            <person name="OpDenCamp H.J.M."/>
            <person name="vanDerDrift C."/>
            <person name="Cirpus I."/>
            <person name="vanDePas-Schoonen K.T."/>
            <person name="Harhangi H.R."/>
            <person name="vanNiftrik L."/>
            <person name="Schmid M."/>
            <person name="Keltjens J."/>
            <person name="vanDeVossenberg J."/>
            <person name="Kartal B."/>
            <person name="Meier H."/>
            <person name="Frishman D."/>
            <person name="Huynen M.A."/>
            <person name="Mewes H."/>
            <person name="Weissenbach J."/>
            <person name="Jetten M.S.M."/>
            <person name="Wagner M."/>
            <person name="LePaslier D."/>
        </authorList>
    </citation>
    <scope>NUCLEOTIDE SEQUENCE</scope>
</reference>
<protein>
    <submittedName>
        <fullName evidence="1">Uncharacterized protein</fullName>
    </submittedName>
</protein>
<evidence type="ECO:0000313" key="3">
    <source>
        <dbReference type="Proteomes" id="UP000501926"/>
    </source>
</evidence>
<organism evidence="1">
    <name type="scientific">Kuenenia stuttgartiensis</name>
    <dbReference type="NCBI Taxonomy" id="174633"/>
    <lineage>
        <taxon>Bacteria</taxon>
        <taxon>Pseudomonadati</taxon>
        <taxon>Planctomycetota</taxon>
        <taxon>Candidatus Brocadiia</taxon>
        <taxon>Candidatus Brocadiales</taxon>
        <taxon>Candidatus Brocadiaceae</taxon>
        <taxon>Candidatus Kuenenia</taxon>
    </lineage>
</organism>
<gene>
    <name evidence="2" type="ORF">KsCSTR_05820</name>
    <name evidence="1" type="ORF">kustd1914</name>
</gene>
<accession>Q1PZZ5</accession>
<sequence>MSRIFYCLPYLPVPIFTSRCLWQSAQVCRNRPTCHNTSSNVTDSPLSLNIPSIFSDAASIAKLIS</sequence>
<reference evidence="1" key="2">
    <citation type="submission" date="2006-01" db="EMBL/GenBank/DDBJ databases">
        <authorList>
            <person name="Genoscope"/>
        </authorList>
    </citation>
    <scope>NUCLEOTIDE SEQUENCE</scope>
</reference>
<evidence type="ECO:0000313" key="1">
    <source>
        <dbReference type="EMBL" id="CAJ72659.1"/>
    </source>
</evidence>
<dbReference type="EMBL" id="CP049055">
    <property type="protein sequence ID" value="QII09961.1"/>
    <property type="molecule type" value="Genomic_DNA"/>
</dbReference>
<proteinExistence type="predicted"/>
<evidence type="ECO:0000313" key="2">
    <source>
        <dbReference type="EMBL" id="QII09961.1"/>
    </source>
</evidence>
<dbReference type="AlphaFoldDB" id="Q1PZZ5"/>
<name>Q1PZZ5_KUEST</name>
<reference evidence="2 3" key="3">
    <citation type="submission" date="2020-02" db="EMBL/GenBank/DDBJ databases">
        <title>Newly sequenced genome of strain CSTR1 showed variability in Candidatus Kuenenia stuttgartiensis genomes.</title>
        <authorList>
            <person name="Ding C."/>
            <person name="Adrian L."/>
        </authorList>
    </citation>
    <scope>NUCLEOTIDE SEQUENCE [LARGE SCALE GENOMIC DNA]</scope>
    <source>
        <strain evidence="2 3">CSTR1</strain>
    </source>
</reference>